<evidence type="ECO:0000256" key="1">
    <source>
        <dbReference type="SAM" id="Phobius"/>
    </source>
</evidence>
<reference evidence="2 3" key="1">
    <citation type="journal article" date="2016" name="Nat. Commun.">
        <title>Thousands of microbial genomes shed light on interconnected biogeochemical processes in an aquifer system.</title>
        <authorList>
            <person name="Anantharaman K."/>
            <person name="Brown C.T."/>
            <person name="Hug L.A."/>
            <person name="Sharon I."/>
            <person name="Castelle C.J."/>
            <person name="Probst A.J."/>
            <person name="Thomas B.C."/>
            <person name="Singh A."/>
            <person name="Wilkins M.J."/>
            <person name="Karaoz U."/>
            <person name="Brodie E.L."/>
            <person name="Williams K.H."/>
            <person name="Hubbard S.S."/>
            <person name="Banfield J.F."/>
        </authorList>
    </citation>
    <scope>NUCLEOTIDE SEQUENCE [LARGE SCALE GENOMIC DNA]</scope>
</reference>
<dbReference type="AlphaFoldDB" id="A0A1F4T6M5"/>
<organism evidence="2 3">
    <name type="scientific">candidate division WOR-1 bacterium RIFOXYC12_FULL_54_18</name>
    <dbReference type="NCBI Taxonomy" id="1802584"/>
    <lineage>
        <taxon>Bacteria</taxon>
        <taxon>Bacillati</taxon>
        <taxon>Saganbacteria</taxon>
    </lineage>
</organism>
<protein>
    <submittedName>
        <fullName evidence="2">Uncharacterized protein</fullName>
    </submittedName>
</protein>
<gene>
    <name evidence="2" type="ORF">A3K49_01800</name>
</gene>
<dbReference type="InterPro" id="IPR045466">
    <property type="entry name" value="DUF6498"/>
</dbReference>
<keyword evidence="1" id="KW-0812">Transmembrane</keyword>
<evidence type="ECO:0000313" key="3">
    <source>
        <dbReference type="Proteomes" id="UP000178602"/>
    </source>
</evidence>
<sequence>MSNEKAFFIDRTDPSAWSLVFANLLTIAMALKFNWSLMELMWIYWAQSVIIGVINFIKLIKFPAIALFFLVHYGIFHLVYLVFLAAFTFGGESPINNGSPIQWSWVWLTAGVFLINHSFSYFYNREKDLARQNPDALFMFPYARIIPMHLTLIFGGLMEAVGPFNFPIIFFLSLKTIADLVMHKKEHA</sequence>
<feature type="transmembrane region" description="Helical" evidence="1">
    <location>
        <begin position="67"/>
        <end position="89"/>
    </location>
</feature>
<feature type="transmembrane region" description="Helical" evidence="1">
    <location>
        <begin position="41"/>
        <end position="60"/>
    </location>
</feature>
<feature type="transmembrane region" description="Helical" evidence="1">
    <location>
        <begin position="101"/>
        <end position="124"/>
    </location>
</feature>
<accession>A0A1F4T6M5</accession>
<keyword evidence="1" id="KW-0472">Membrane</keyword>
<name>A0A1F4T6M5_UNCSA</name>
<evidence type="ECO:0000313" key="2">
    <source>
        <dbReference type="EMBL" id="OGC27733.1"/>
    </source>
</evidence>
<keyword evidence="1" id="KW-1133">Transmembrane helix</keyword>
<dbReference type="Proteomes" id="UP000178602">
    <property type="component" value="Unassembled WGS sequence"/>
</dbReference>
<proteinExistence type="predicted"/>
<dbReference type="Pfam" id="PF20108">
    <property type="entry name" value="DUF6498"/>
    <property type="match status" value="1"/>
</dbReference>
<comment type="caution">
    <text evidence="2">The sequence shown here is derived from an EMBL/GenBank/DDBJ whole genome shotgun (WGS) entry which is preliminary data.</text>
</comment>
<dbReference type="EMBL" id="MEUG01000001">
    <property type="protein sequence ID" value="OGC27733.1"/>
    <property type="molecule type" value="Genomic_DNA"/>
</dbReference>